<sequence length="71" mass="8188">MLRRIEISIAVYDGRLQEVRTPHGIFVRGQPRRISEKAAKWCAIQHEFTLLIPIKYTGPQASRSIRLSNGR</sequence>
<name>X1MKX9_9ZZZZ</name>
<gene>
    <name evidence="1" type="ORF">S06H3_34750</name>
</gene>
<comment type="caution">
    <text evidence="1">The sequence shown here is derived from an EMBL/GenBank/DDBJ whole genome shotgun (WGS) entry which is preliminary data.</text>
</comment>
<feature type="non-terminal residue" evidence="1">
    <location>
        <position position="71"/>
    </location>
</feature>
<accession>X1MKX9</accession>
<organism evidence="1">
    <name type="scientific">marine sediment metagenome</name>
    <dbReference type="NCBI Taxonomy" id="412755"/>
    <lineage>
        <taxon>unclassified sequences</taxon>
        <taxon>metagenomes</taxon>
        <taxon>ecological metagenomes</taxon>
    </lineage>
</organism>
<reference evidence="1" key="1">
    <citation type="journal article" date="2014" name="Front. Microbiol.">
        <title>High frequency of phylogenetically diverse reductive dehalogenase-homologous genes in deep subseafloor sedimentary metagenomes.</title>
        <authorList>
            <person name="Kawai M."/>
            <person name="Futagami T."/>
            <person name="Toyoda A."/>
            <person name="Takaki Y."/>
            <person name="Nishi S."/>
            <person name="Hori S."/>
            <person name="Arai W."/>
            <person name="Tsubouchi T."/>
            <person name="Morono Y."/>
            <person name="Uchiyama I."/>
            <person name="Ito T."/>
            <person name="Fujiyama A."/>
            <person name="Inagaki F."/>
            <person name="Takami H."/>
        </authorList>
    </citation>
    <scope>NUCLEOTIDE SEQUENCE</scope>
    <source>
        <strain evidence="1">Expedition CK06-06</strain>
    </source>
</reference>
<dbReference type="EMBL" id="BARV01020891">
    <property type="protein sequence ID" value="GAI18731.1"/>
    <property type="molecule type" value="Genomic_DNA"/>
</dbReference>
<proteinExistence type="predicted"/>
<dbReference type="AlphaFoldDB" id="X1MKX9"/>
<protein>
    <submittedName>
        <fullName evidence="1">Uncharacterized protein</fullName>
    </submittedName>
</protein>
<evidence type="ECO:0000313" key="1">
    <source>
        <dbReference type="EMBL" id="GAI18731.1"/>
    </source>
</evidence>